<dbReference type="AlphaFoldDB" id="A0A9W7CIR9"/>
<evidence type="ECO:0000313" key="2">
    <source>
        <dbReference type="EMBL" id="GMI05371.1"/>
    </source>
</evidence>
<feature type="transmembrane region" description="Helical" evidence="1">
    <location>
        <begin position="20"/>
        <end position="39"/>
    </location>
</feature>
<organism evidence="2 3">
    <name type="scientific">Triparma retinervis</name>
    <dbReference type="NCBI Taxonomy" id="2557542"/>
    <lineage>
        <taxon>Eukaryota</taxon>
        <taxon>Sar</taxon>
        <taxon>Stramenopiles</taxon>
        <taxon>Ochrophyta</taxon>
        <taxon>Bolidophyceae</taxon>
        <taxon>Parmales</taxon>
        <taxon>Triparmaceae</taxon>
        <taxon>Triparma</taxon>
    </lineage>
</organism>
<keyword evidence="3" id="KW-1185">Reference proteome</keyword>
<keyword evidence="1" id="KW-0812">Transmembrane</keyword>
<reference evidence="2" key="1">
    <citation type="submission" date="2022-07" db="EMBL/GenBank/DDBJ databases">
        <title>Genome analysis of Parmales, a sister group of diatoms, reveals the evolutionary specialization of diatoms from phago-mixotrophs to photoautotrophs.</title>
        <authorList>
            <person name="Ban H."/>
            <person name="Sato S."/>
            <person name="Yoshikawa S."/>
            <person name="Kazumasa Y."/>
            <person name="Nakamura Y."/>
            <person name="Ichinomiya M."/>
            <person name="Saitoh K."/>
            <person name="Sato N."/>
            <person name="Blanc-Mathieu R."/>
            <person name="Endo H."/>
            <person name="Kuwata A."/>
            <person name="Ogata H."/>
        </authorList>
    </citation>
    <scope>NUCLEOTIDE SEQUENCE</scope>
</reference>
<protein>
    <submittedName>
        <fullName evidence="2">Uncharacterized protein</fullName>
    </submittedName>
</protein>
<evidence type="ECO:0000256" key="1">
    <source>
        <dbReference type="SAM" id="Phobius"/>
    </source>
</evidence>
<gene>
    <name evidence="2" type="ORF">TrRE_jg12771</name>
</gene>
<keyword evidence="1" id="KW-1133">Transmembrane helix</keyword>
<name>A0A9W7CIR9_9STRA</name>
<proteinExistence type="predicted"/>
<comment type="caution">
    <text evidence="2">The sequence shown here is derived from an EMBL/GenBank/DDBJ whole genome shotgun (WGS) entry which is preliminary data.</text>
</comment>
<feature type="non-terminal residue" evidence="2">
    <location>
        <position position="243"/>
    </location>
</feature>
<dbReference type="Pfam" id="PF11397">
    <property type="entry name" value="GlcNAc"/>
    <property type="match status" value="1"/>
</dbReference>
<accession>A0A9W7CIR9</accession>
<dbReference type="OrthoDB" id="76265at2759"/>
<evidence type="ECO:0000313" key="3">
    <source>
        <dbReference type="Proteomes" id="UP001165082"/>
    </source>
</evidence>
<sequence length="243" mass="27308">MQLGSVPQSSKRRRINRKDLYKRLAISVVTFLASSAYFFNTFQWSYLDTSVPSRTEGDNDSMEGLGNSARGMLNGNGVGLATKAASGDLEGDPDLGPRSEYVITNTVMFLESFLAKLHVWQHSNRGLTDLEIWEGYHDMAKSIILPWDRSYLKKMKTRKRRHDGSIFLSVASYRDENCLPTLNEAYKNSGDPHLLNIGLVQQNCVENCKSGVLEGGKITDIEPDEDCYDKFCESEWGEACRDG</sequence>
<dbReference type="InterPro" id="IPR021067">
    <property type="entry name" value="Glycosyltransferase"/>
</dbReference>
<dbReference type="EMBL" id="BRXZ01000111">
    <property type="protein sequence ID" value="GMI05371.1"/>
    <property type="molecule type" value="Genomic_DNA"/>
</dbReference>
<dbReference type="Proteomes" id="UP001165082">
    <property type="component" value="Unassembled WGS sequence"/>
</dbReference>
<keyword evidence="1" id="KW-0472">Membrane</keyword>